<reference evidence="2" key="1">
    <citation type="submission" date="2023-07" db="EMBL/GenBank/DDBJ databases">
        <authorList>
            <consortium name="AG Swart"/>
            <person name="Singh M."/>
            <person name="Singh A."/>
            <person name="Seah K."/>
            <person name="Emmerich C."/>
        </authorList>
    </citation>
    <scope>NUCLEOTIDE SEQUENCE</scope>
    <source>
        <strain evidence="2">DP1</strain>
    </source>
</reference>
<keyword evidence="3" id="KW-1185">Reference proteome</keyword>
<dbReference type="EMBL" id="CAMPGE010001833">
    <property type="protein sequence ID" value="CAI2360634.1"/>
    <property type="molecule type" value="Genomic_DNA"/>
</dbReference>
<evidence type="ECO:0000313" key="3">
    <source>
        <dbReference type="Proteomes" id="UP001295684"/>
    </source>
</evidence>
<accession>A0AAD1U7S7</accession>
<evidence type="ECO:0000313" key="2">
    <source>
        <dbReference type="EMBL" id="CAI2360634.1"/>
    </source>
</evidence>
<dbReference type="Proteomes" id="UP001295684">
    <property type="component" value="Unassembled WGS sequence"/>
</dbReference>
<protein>
    <submittedName>
        <fullName evidence="2">Uncharacterized protein</fullName>
    </submittedName>
</protein>
<feature type="region of interest" description="Disordered" evidence="1">
    <location>
        <begin position="130"/>
        <end position="160"/>
    </location>
</feature>
<name>A0AAD1U7S7_EUPCR</name>
<evidence type="ECO:0000256" key="1">
    <source>
        <dbReference type="SAM" id="MobiDB-lite"/>
    </source>
</evidence>
<feature type="compositionally biased region" description="Basic residues" evidence="1">
    <location>
        <begin position="394"/>
        <end position="415"/>
    </location>
</feature>
<feature type="compositionally biased region" description="Polar residues" evidence="1">
    <location>
        <begin position="481"/>
        <end position="496"/>
    </location>
</feature>
<dbReference type="AlphaFoldDB" id="A0AAD1U7S7"/>
<sequence>MEVNDWETKSIESELDRIRAKYLMSPSDFDKSSSLKQINILHTGTFKGEGSTGTRKLDQQITNTQSIDKYENGVREFMIGHPVPLNLQTLSSNTPNSTWENQFNTIRNDEKENDYGINLENDIIRRFPQSTKNSTNQSHFTLHNPSKFAQPTPSNLPKPVPTEPPLCTAQNFHPTPLAQALPGQVQFSAERTGKDTSDKTKVVSSANSLVERICDNDGVTLGSCLGEKDQMRNRGNVEDCRSGNSLESRGKCCYGRDKSATSSIERERMMYESLPNSRFNSRNRCSAIRSKIEQTTKMPDLQNVKEQEEILSHSFNENQPVYKENTFKQSIFDDIRRASNISLAPHMESYLNKKLIQASGSPEIEKISSNSDENREKGEYPDLTEETAMTNHHERLKRISSKTRLDSKKKKRSSKRLTACSNSRLSNYSKRSKSKQSQRKRSCSRNHKNASQSAKRNTRKSIKRSIPSGKSRGKKPKLAPKSNNTTRNPKPKKINTTVFLSNPCEKLESSVGLQEIIKEATDSKFLEVIDNLRELRRKNYNNVDSQGLSTSKSNRSIKTEIEFESSVVELISAYNKCLESIHN</sequence>
<feature type="compositionally biased region" description="Polar residues" evidence="1">
    <location>
        <begin position="130"/>
        <end position="153"/>
    </location>
</feature>
<feature type="compositionally biased region" description="Polar residues" evidence="1">
    <location>
        <begin position="419"/>
        <end position="428"/>
    </location>
</feature>
<feature type="compositionally biased region" description="Basic residues" evidence="1">
    <location>
        <begin position="430"/>
        <end position="448"/>
    </location>
</feature>
<gene>
    <name evidence="2" type="ORF">ECRASSUSDP1_LOCUS1938</name>
</gene>
<feature type="region of interest" description="Disordered" evidence="1">
    <location>
        <begin position="360"/>
        <end position="496"/>
    </location>
</feature>
<proteinExistence type="predicted"/>
<organism evidence="2 3">
    <name type="scientific">Euplotes crassus</name>
    <dbReference type="NCBI Taxonomy" id="5936"/>
    <lineage>
        <taxon>Eukaryota</taxon>
        <taxon>Sar</taxon>
        <taxon>Alveolata</taxon>
        <taxon>Ciliophora</taxon>
        <taxon>Intramacronucleata</taxon>
        <taxon>Spirotrichea</taxon>
        <taxon>Hypotrichia</taxon>
        <taxon>Euplotida</taxon>
        <taxon>Euplotidae</taxon>
        <taxon>Moneuplotes</taxon>
    </lineage>
</organism>
<comment type="caution">
    <text evidence="2">The sequence shown here is derived from an EMBL/GenBank/DDBJ whole genome shotgun (WGS) entry which is preliminary data.</text>
</comment>